<dbReference type="OrthoDB" id="258914at2"/>
<feature type="region of interest" description="Disordered" evidence="1">
    <location>
        <begin position="128"/>
        <end position="157"/>
    </location>
</feature>
<organism evidence="2 3">
    <name type="scientific">Fuerstiella marisgermanici</name>
    <dbReference type="NCBI Taxonomy" id="1891926"/>
    <lineage>
        <taxon>Bacteria</taxon>
        <taxon>Pseudomonadati</taxon>
        <taxon>Planctomycetota</taxon>
        <taxon>Planctomycetia</taxon>
        <taxon>Planctomycetales</taxon>
        <taxon>Planctomycetaceae</taxon>
        <taxon>Fuerstiella</taxon>
    </lineage>
</organism>
<evidence type="ECO:0000313" key="2">
    <source>
        <dbReference type="EMBL" id="APZ94688.1"/>
    </source>
</evidence>
<name>A0A1P8WKU8_9PLAN</name>
<dbReference type="Proteomes" id="UP000187735">
    <property type="component" value="Chromosome"/>
</dbReference>
<gene>
    <name evidence="2" type="ORF">Fuma_04327</name>
</gene>
<feature type="region of interest" description="Disordered" evidence="1">
    <location>
        <begin position="743"/>
        <end position="778"/>
    </location>
</feature>
<reference evidence="2 3" key="1">
    <citation type="journal article" date="2016" name="Front. Microbiol.">
        <title>Fuerstia marisgermanicae gen. nov., sp. nov., an Unusual Member of the Phylum Planctomycetes from the German Wadden Sea.</title>
        <authorList>
            <person name="Kohn T."/>
            <person name="Heuer A."/>
            <person name="Jogler M."/>
            <person name="Vollmers J."/>
            <person name="Boedeker C."/>
            <person name="Bunk B."/>
            <person name="Rast P."/>
            <person name="Borchert D."/>
            <person name="Glockner I."/>
            <person name="Freese H.M."/>
            <person name="Klenk H.P."/>
            <person name="Overmann J."/>
            <person name="Kaster A.K."/>
            <person name="Rohde M."/>
            <person name="Wiegand S."/>
            <person name="Jogler C."/>
        </authorList>
    </citation>
    <scope>NUCLEOTIDE SEQUENCE [LARGE SCALE GENOMIC DNA]</scope>
    <source>
        <strain evidence="2 3">NH11</strain>
    </source>
</reference>
<evidence type="ECO:0000313" key="3">
    <source>
        <dbReference type="Proteomes" id="UP000187735"/>
    </source>
</evidence>
<dbReference type="KEGG" id="fmr:Fuma_04327"/>
<evidence type="ECO:0000256" key="1">
    <source>
        <dbReference type="SAM" id="MobiDB-lite"/>
    </source>
</evidence>
<keyword evidence="3" id="KW-1185">Reference proteome</keyword>
<proteinExistence type="predicted"/>
<dbReference type="EMBL" id="CP017641">
    <property type="protein sequence ID" value="APZ94688.1"/>
    <property type="molecule type" value="Genomic_DNA"/>
</dbReference>
<protein>
    <submittedName>
        <fullName evidence="2">Uncharacterized protein</fullName>
    </submittedName>
</protein>
<feature type="compositionally biased region" description="Acidic residues" evidence="1">
    <location>
        <begin position="130"/>
        <end position="157"/>
    </location>
</feature>
<accession>A0A1P8WKU8</accession>
<sequence>MDKLKTLALKHGEKMVAGLFGLIGLMALTSASWSPNRQSPLELQDMTTKKTAQIEQNQWPEEDQKEFDEIPDVESLVRDNSNILTRAENFTIGSMNPSILRLREKRSAVTVVPPEDGRAVAVVFPLAMPPDEEDADADDATDESGEEKEDEVLSEDEELQKLFEKKYGKAGGAGGMAAGGMGMGMGGMGMSGPGDGLTGMTGDMGGMGMAGMGMSGPGDGLVGMGGDAGMSGGYGMGGDGGYGGYGGSDLSGYGPGMMSVKKNIRVSAGVAVNMVVDLKKQRDILRNALHLSAGYQEAQAYIQYLDLSVERRQKDTETNQFGDWVEVTSEDLGEILEDSFGIDRDIVSPAVTRNTITMPLPRRAAGQWLPQEASHPRVENFELSPEEKELIDKYNQQVKTKMEQAKLDIPEEVKPAGFSQFTQTATDVGSMYGGPGMGGYGMEMMTGMEGGNYGGGGGAAYDYGGLESAMGGEGLSAEQKALLDETKATADHRLLLVRFMDFTIERGHTYEYRVRLVMKNPNYRHPLDELNDPGLSTEPSLVSDWSEPTPPVFVPLSHRIYLTDVRGRSGSPEKISATIYTDTAETGMPVMGGVDSLMGLPLAGRQTLEVVDLTSEELKLKEVTLATDELLAAAEETGRISSSEHREIKQAIDSNRGRVVPAQVCVVDSNGDLKLRLVGDNKSEMQMDELEAKKILELYASWKKDKRMENNPFAMNGEGGGYGEGAEGGLGMGMGAGSAGGYYGGGGPGTMGGMPGMGPGGAGSGSDRSTRRGNRRGR</sequence>
<feature type="compositionally biased region" description="Gly residues" evidence="1">
    <location>
        <begin position="743"/>
        <end position="764"/>
    </location>
</feature>
<dbReference type="AlphaFoldDB" id="A0A1P8WKU8"/>
<dbReference type="STRING" id="1891926.Fuma_04327"/>
<dbReference type="RefSeq" id="WP_077025961.1">
    <property type="nucleotide sequence ID" value="NZ_CP017641.1"/>
</dbReference>